<dbReference type="InterPro" id="IPR016032">
    <property type="entry name" value="Sig_transdc_resp-reg_C-effctor"/>
</dbReference>
<accession>A0A3A8JMX2</accession>
<dbReference type="Gene3D" id="1.10.10.10">
    <property type="entry name" value="Winged helix-like DNA-binding domain superfamily/Winged helix DNA-binding domain"/>
    <property type="match status" value="1"/>
</dbReference>
<dbReference type="EMBL" id="RAVZ01000005">
    <property type="protein sequence ID" value="RKG93654.1"/>
    <property type="molecule type" value="Genomic_DNA"/>
</dbReference>
<comment type="caution">
    <text evidence="2">The sequence shown here is derived from an EMBL/GenBank/DDBJ whole genome shotgun (WGS) entry which is preliminary data.</text>
</comment>
<dbReference type="AlphaFoldDB" id="A0A3A8JMX2"/>
<gene>
    <name evidence="2" type="ORF">D7V88_01550</name>
</gene>
<dbReference type="InterPro" id="IPR036388">
    <property type="entry name" value="WH-like_DNA-bd_sf"/>
</dbReference>
<dbReference type="GO" id="GO:0006355">
    <property type="term" value="P:regulation of DNA-templated transcription"/>
    <property type="evidence" value="ECO:0007669"/>
    <property type="project" value="InterPro"/>
</dbReference>
<organism evidence="2 3">
    <name type="scientific">Corallococcus terminator</name>
    <dbReference type="NCBI Taxonomy" id="2316733"/>
    <lineage>
        <taxon>Bacteria</taxon>
        <taxon>Pseudomonadati</taxon>
        <taxon>Myxococcota</taxon>
        <taxon>Myxococcia</taxon>
        <taxon>Myxococcales</taxon>
        <taxon>Cystobacterineae</taxon>
        <taxon>Myxococcaceae</taxon>
        <taxon>Corallococcus</taxon>
    </lineage>
</organism>
<dbReference type="GO" id="GO:0003677">
    <property type="term" value="F:DNA binding"/>
    <property type="evidence" value="ECO:0007669"/>
    <property type="project" value="InterPro"/>
</dbReference>
<keyword evidence="3" id="KW-1185">Reference proteome</keyword>
<evidence type="ECO:0000313" key="2">
    <source>
        <dbReference type="EMBL" id="RKG93654.1"/>
    </source>
</evidence>
<reference evidence="3" key="1">
    <citation type="submission" date="2018-09" db="EMBL/GenBank/DDBJ databases">
        <authorList>
            <person name="Livingstone P.G."/>
            <person name="Whitworth D.E."/>
        </authorList>
    </citation>
    <scope>NUCLEOTIDE SEQUENCE [LARGE SCALE GENOMIC DNA]</scope>
    <source>
        <strain evidence="3">CA054A</strain>
    </source>
</reference>
<dbReference type="Pfam" id="PF00196">
    <property type="entry name" value="GerE"/>
    <property type="match status" value="1"/>
</dbReference>
<evidence type="ECO:0000259" key="1">
    <source>
        <dbReference type="SMART" id="SM00421"/>
    </source>
</evidence>
<dbReference type="Proteomes" id="UP000268094">
    <property type="component" value="Unassembled WGS sequence"/>
</dbReference>
<protein>
    <submittedName>
        <fullName evidence="2">LuxR family transcriptional regulator</fullName>
    </submittedName>
</protein>
<dbReference type="RefSeq" id="WP_120538800.1">
    <property type="nucleotide sequence ID" value="NZ_RAVZ01000005.1"/>
</dbReference>
<sequence length="268" mass="30150">MRKSRPSIADYRAVSQFVGALGEISSADHRPDASLRHLTESTGALIGAGVLWWSIVGDPPPPSRDNAAIITHSYVHGVDESTLLRWQRAYLVESGYRQHPMWGPFARGAGRLRSACREELVSDQEWYSHPHVAEWGRGLGYDDILVSAVPLGAGAAAYFVAVRPWGERRFGQRERELLELMFRSASWCYRNWLEPEHDAQGGLRLGGVRSRLPPRHRSILEQLLTGRGEKQIAASTGLSLRTTHKYIEHVYRAFAVSSRAELMALWIR</sequence>
<dbReference type="SMART" id="SM00421">
    <property type="entry name" value="HTH_LUXR"/>
    <property type="match status" value="1"/>
</dbReference>
<proteinExistence type="predicted"/>
<name>A0A3A8JMX2_9BACT</name>
<dbReference type="OrthoDB" id="5498357at2"/>
<feature type="domain" description="HTH luxR-type" evidence="1">
    <location>
        <begin position="209"/>
        <end position="266"/>
    </location>
</feature>
<evidence type="ECO:0000313" key="3">
    <source>
        <dbReference type="Proteomes" id="UP000268094"/>
    </source>
</evidence>
<dbReference type="SUPFAM" id="SSF46894">
    <property type="entry name" value="C-terminal effector domain of the bipartite response regulators"/>
    <property type="match status" value="1"/>
</dbReference>
<dbReference type="InterPro" id="IPR000792">
    <property type="entry name" value="Tscrpt_reg_LuxR_C"/>
</dbReference>